<evidence type="ECO:0000256" key="3">
    <source>
        <dbReference type="ARBA" id="ARBA00022692"/>
    </source>
</evidence>
<feature type="transmembrane region" description="Helical" evidence="6">
    <location>
        <begin position="213"/>
        <end position="234"/>
    </location>
</feature>
<accession>A0A1H5RJT0</accession>
<keyword evidence="2" id="KW-1003">Cell membrane</keyword>
<keyword evidence="3 6" id="KW-0812">Transmembrane</keyword>
<feature type="transmembrane region" description="Helical" evidence="6">
    <location>
        <begin position="64"/>
        <end position="85"/>
    </location>
</feature>
<dbReference type="RefSeq" id="WP_086679496.1">
    <property type="nucleotide sequence ID" value="NZ_FNUJ01000017.1"/>
</dbReference>
<evidence type="ECO:0000256" key="6">
    <source>
        <dbReference type="SAM" id="Phobius"/>
    </source>
</evidence>
<reference evidence="8" key="1">
    <citation type="submission" date="2016-10" db="EMBL/GenBank/DDBJ databases">
        <authorList>
            <person name="Varghese N."/>
            <person name="Submissions S."/>
        </authorList>
    </citation>
    <scope>NUCLEOTIDE SEQUENCE [LARGE SCALE GENOMIC DNA]</scope>
    <source>
        <strain evidence="8">DSM 44654</strain>
    </source>
</reference>
<dbReference type="Proteomes" id="UP000198878">
    <property type="component" value="Unassembled WGS sequence"/>
</dbReference>
<keyword evidence="5 6" id="KW-0472">Membrane</keyword>
<feature type="transmembrane region" description="Helical" evidence="6">
    <location>
        <begin position="105"/>
        <end position="126"/>
    </location>
</feature>
<gene>
    <name evidence="7" type="ORF">SAMN05421837_1174</name>
</gene>
<dbReference type="EMBL" id="FNUJ01000017">
    <property type="protein sequence ID" value="SEF37938.1"/>
    <property type="molecule type" value="Genomic_DNA"/>
</dbReference>
<feature type="transmembrane region" description="Helical" evidence="6">
    <location>
        <begin position="39"/>
        <end position="58"/>
    </location>
</feature>
<evidence type="ECO:0000313" key="7">
    <source>
        <dbReference type="EMBL" id="SEF37938.1"/>
    </source>
</evidence>
<keyword evidence="4 6" id="KW-1133">Transmembrane helix</keyword>
<evidence type="ECO:0000313" key="8">
    <source>
        <dbReference type="Proteomes" id="UP000198878"/>
    </source>
</evidence>
<evidence type="ECO:0000256" key="4">
    <source>
        <dbReference type="ARBA" id="ARBA00022989"/>
    </source>
</evidence>
<dbReference type="GO" id="GO:0005886">
    <property type="term" value="C:plasma membrane"/>
    <property type="evidence" value="ECO:0007669"/>
    <property type="project" value="UniProtKB-SubCell"/>
</dbReference>
<feature type="transmembrane region" description="Helical" evidence="6">
    <location>
        <begin position="171"/>
        <end position="193"/>
    </location>
</feature>
<proteinExistence type="predicted"/>
<sequence>MTGHGGPAPAILAVLVSAAYELGAWCLRGRGDRWPPARDAAFGLGVAAAIFPAAPGFTGHVLQHVVAGMLAPLLLVLARPATLLLRAAPVAVRGGLKPVLRSRPAAVLTYPPVAAVLDAGSLWLLYRTSLFTAAGRDPWLHAFVHVHVVLAGVLFTTSVCRLDPLRHRVGLGPRAAALVGAAAAHAVLAKSLFATPPPGTAFTVADRQAGAQLMYYGGDLVELGLALVVARSWYAARGRAVSRRRGYPGGGPGPSPRCG</sequence>
<comment type="subcellular location">
    <subcellularLocation>
        <location evidence="1">Cell membrane</location>
        <topology evidence="1">Multi-pass membrane protein</topology>
    </subcellularLocation>
</comment>
<evidence type="ECO:0000256" key="2">
    <source>
        <dbReference type="ARBA" id="ARBA00022475"/>
    </source>
</evidence>
<dbReference type="OrthoDB" id="5024156at2"/>
<feature type="transmembrane region" description="Helical" evidence="6">
    <location>
        <begin position="6"/>
        <end position="27"/>
    </location>
</feature>
<dbReference type="AlphaFoldDB" id="A0A1H5RJT0"/>
<keyword evidence="8" id="KW-1185">Reference proteome</keyword>
<dbReference type="Pfam" id="PF09678">
    <property type="entry name" value="Caa3_CtaG"/>
    <property type="match status" value="1"/>
</dbReference>
<dbReference type="STRING" id="218821.SAMN05421837_1174"/>
<organism evidence="7 8">
    <name type="scientific">Amycolatopsis pretoriensis</name>
    <dbReference type="NCBI Taxonomy" id="218821"/>
    <lineage>
        <taxon>Bacteria</taxon>
        <taxon>Bacillati</taxon>
        <taxon>Actinomycetota</taxon>
        <taxon>Actinomycetes</taxon>
        <taxon>Pseudonocardiales</taxon>
        <taxon>Pseudonocardiaceae</taxon>
        <taxon>Amycolatopsis</taxon>
    </lineage>
</organism>
<feature type="transmembrane region" description="Helical" evidence="6">
    <location>
        <begin position="138"/>
        <end position="159"/>
    </location>
</feature>
<name>A0A1H5RJT0_9PSEU</name>
<dbReference type="InterPro" id="IPR019108">
    <property type="entry name" value="Caa3_assmbl_CtaG-rel"/>
</dbReference>
<evidence type="ECO:0000256" key="1">
    <source>
        <dbReference type="ARBA" id="ARBA00004651"/>
    </source>
</evidence>
<evidence type="ECO:0000256" key="5">
    <source>
        <dbReference type="ARBA" id="ARBA00023136"/>
    </source>
</evidence>
<protein>
    <submittedName>
        <fullName evidence="7">Putative membrane protein</fullName>
    </submittedName>
</protein>